<dbReference type="OrthoDB" id="9767435at2"/>
<dbReference type="GO" id="GO:0016740">
    <property type="term" value="F:transferase activity"/>
    <property type="evidence" value="ECO:0007669"/>
    <property type="project" value="UniProtKB-KW"/>
</dbReference>
<reference evidence="2 3" key="1">
    <citation type="submission" date="2016-03" db="EMBL/GenBank/DDBJ databases">
        <authorList>
            <consortium name="Pathogen Informatics"/>
        </authorList>
    </citation>
    <scope>NUCLEOTIDE SEQUENCE [LARGE SCALE GENOMIC DNA]</scope>
    <source>
        <strain evidence="2 3">NCTC13364</strain>
    </source>
</reference>
<evidence type="ECO:0000259" key="1">
    <source>
        <dbReference type="Pfam" id="PF04230"/>
    </source>
</evidence>
<name>A0A157MA85_9BORD</name>
<dbReference type="Pfam" id="PF04230">
    <property type="entry name" value="PS_pyruv_trans"/>
    <property type="match status" value="1"/>
</dbReference>
<protein>
    <submittedName>
        <fullName evidence="2">Polysaccharide pyruvyl transferase CsaB</fullName>
    </submittedName>
</protein>
<dbReference type="InterPro" id="IPR007345">
    <property type="entry name" value="Polysacch_pyruvyl_Trfase"/>
</dbReference>
<sequence length="397" mass="43652">MTVAILLISTEAQSDYAGIGDTAGLNASDVLKLSGVNVGNFAFKYGMRKLIGEDVIYTTYRTDPDYVRRNARALIVAEANLVNPGIDYGAPAKFIETVDLPTFCLGIGAQAGTMGDKITIPAGTLDYLHAVSKRSAGFGVRGAYTKSIIDELGVSGAQVLGCPSFFINPSRTLWQDVARKIGAEDFSSIALMEGIYPTGHPHAEKVSELERRLFDLVRFRNSDYITQAHPTIMAFAMGDGHMVEDSTLFHLRKRLAPGMRIPEFRELLAARSRVHVRIDHWIRDVRRYQAVIGTRIHGTIMALQAERPAAMISHDSRTSELCETLQIPVTSLDQAMEVPSVGKFDRLFEKIAKNTAAQRDDHRIELGRKIRNLMNEMEIPASPAFNALCDGAPSTAV</sequence>
<organism evidence="2 3">
    <name type="scientific">Bordetella ansorpii</name>
    <dbReference type="NCBI Taxonomy" id="288768"/>
    <lineage>
        <taxon>Bacteria</taxon>
        <taxon>Pseudomonadati</taxon>
        <taxon>Pseudomonadota</taxon>
        <taxon>Betaproteobacteria</taxon>
        <taxon>Burkholderiales</taxon>
        <taxon>Alcaligenaceae</taxon>
        <taxon>Bordetella</taxon>
    </lineage>
</organism>
<feature type="domain" description="Polysaccharide pyruvyl transferase" evidence="1">
    <location>
        <begin position="37"/>
        <end position="316"/>
    </location>
</feature>
<dbReference type="Proteomes" id="UP000077037">
    <property type="component" value="Unassembled WGS sequence"/>
</dbReference>
<accession>A0A157MA85</accession>
<gene>
    <name evidence="2" type="ORF">SAMEA1982600_01115</name>
</gene>
<dbReference type="EMBL" id="FKBS01000012">
    <property type="protein sequence ID" value="SAI05686.1"/>
    <property type="molecule type" value="Genomic_DNA"/>
</dbReference>
<proteinExistence type="predicted"/>
<dbReference type="RefSeq" id="WP_066409787.1">
    <property type="nucleotide sequence ID" value="NZ_FKBS01000012.1"/>
</dbReference>
<evidence type="ECO:0000313" key="3">
    <source>
        <dbReference type="Proteomes" id="UP000077037"/>
    </source>
</evidence>
<keyword evidence="2" id="KW-0808">Transferase</keyword>
<evidence type="ECO:0000313" key="2">
    <source>
        <dbReference type="EMBL" id="SAI05686.1"/>
    </source>
</evidence>
<dbReference type="AlphaFoldDB" id="A0A157MA85"/>